<evidence type="ECO:0000256" key="1">
    <source>
        <dbReference type="ARBA" id="ARBA00006484"/>
    </source>
</evidence>
<dbReference type="PANTHER" id="PTHR43618">
    <property type="entry name" value="7-ALPHA-HYDROXYSTEROID DEHYDROGENASE"/>
    <property type="match status" value="1"/>
</dbReference>
<name>A0A9P3FKK7_9PEZI</name>
<organism evidence="4 5">
    <name type="scientific">Cercospora kikuchii</name>
    <dbReference type="NCBI Taxonomy" id="84275"/>
    <lineage>
        <taxon>Eukaryota</taxon>
        <taxon>Fungi</taxon>
        <taxon>Dikarya</taxon>
        <taxon>Ascomycota</taxon>
        <taxon>Pezizomycotina</taxon>
        <taxon>Dothideomycetes</taxon>
        <taxon>Dothideomycetidae</taxon>
        <taxon>Mycosphaerellales</taxon>
        <taxon>Mycosphaerellaceae</taxon>
        <taxon>Cercospora</taxon>
    </lineage>
</organism>
<keyword evidence="2" id="KW-0521">NADP</keyword>
<dbReference type="Proteomes" id="UP000825890">
    <property type="component" value="Unassembled WGS sequence"/>
</dbReference>
<keyword evidence="5" id="KW-1185">Reference proteome</keyword>
<dbReference type="InterPro" id="IPR036291">
    <property type="entry name" value="NAD(P)-bd_dom_sf"/>
</dbReference>
<dbReference type="SUPFAM" id="SSF51735">
    <property type="entry name" value="NAD(P)-binding Rossmann-fold domains"/>
    <property type="match status" value="1"/>
</dbReference>
<dbReference type="PANTHER" id="PTHR43618:SF8">
    <property type="entry name" value="7ALPHA-HYDROXYSTEROID DEHYDROGENASE"/>
    <property type="match status" value="1"/>
</dbReference>
<dbReference type="GO" id="GO:0016491">
    <property type="term" value="F:oxidoreductase activity"/>
    <property type="evidence" value="ECO:0007669"/>
    <property type="project" value="UniProtKB-KW"/>
</dbReference>
<dbReference type="InterPro" id="IPR002347">
    <property type="entry name" value="SDR_fam"/>
</dbReference>
<dbReference type="AlphaFoldDB" id="A0A9P3FKK7"/>
<evidence type="ECO:0000256" key="2">
    <source>
        <dbReference type="ARBA" id="ARBA00022857"/>
    </source>
</evidence>
<sequence>MSIFESLPRPTTTFHSKSYERLTQERGFDGTGKTILVLGGAGNVGSSICKAFAAAGVPRIAIVSRTLNDQILVKEELERLHPGTQVLTFVGSITDRTRMNEILAELQHEIDILVLCAAVAHPAVPALGLSASDLREAYETNFFAPFDLVKAFLSCKLNNTNSPARSRTIINVSSASLQVSHTRRSGYASSKAAFAQLLQHFASENASLGPDRKIKIHSFHPGAFYSPAVASHFPPDTVWDDLTLPGDFAVWMAGSQSDFLHGRFVWANWDVEEMMALKERLSRDRSFLTVGLCL</sequence>
<proteinExistence type="inferred from homology"/>
<keyword evidence="3" id="KW-0560">Oxidoreductase</keyword>
<dbReference type="InterPro" id="IPR052178">
    <property type="entry name" value="Sec_Metab_Biosynth_SDR"/>
</dbReference>
<evidence type="ECO:0000313" key="5">
    <source>
        <dbReference type="Proteomes" id="UP000825890"/>
    </source>
</evidence>
<dbReference type="CDD" id="cd05233">
    <property type="entry name" value="SDR_c"/>
    <property type="match status" value="1"/>
</dbReference>
<evidence type="ECO:0000256" key="3">
    <source>
        <dbReference type="ARBA" id="ARBA00023002"/>
    </source>
</evidence>
<dbReference type="Pfam" id="PF00106">
    <property type="entry name" value="adh_short"/>
    <property type="match status" value="1"/>
</dbReference>
<dbReference type="GeneID" id="68295414"/>
<comment type="caution">
    <text evidence="4">The sequence shown here is derived from an EMBL/GenBank/DDBJ whole genome shotgun (WGS) entry which is preliminary data.</text>
</comment>
<dbReference type="Gene3D" id="3.40.50.720">
    <property type="entry name" value="NAD(P)-binding Rossmann-like Domain"/>
    <property type="match status" value="1"/>
</dbReference>
<protein>
    <submittedName>
        <fullName evidence="4">Uncharacterized protein</fullName>
    </submittedName>
</protein>
<dbReference type="PRINTS" id="PR00081">
    <property type="entry name" value="GDHRDH"/>
</dbReference>
<dbReference type="EMBL" id="BOLY01000006">
    <property type="protein sequence ID" value="GIZ46725.1"/>
    <property type="molecule type" value="Genomic_DNA"/>
</dbReference>
<evidence type="ECO:0000313" key="4">
    <source>
        <dbReference type="EMBL" id="GIZ46725.1"/>
    </source>
</evidence>
<comment type="similarity">
    <text evidence="1">Belongs to the short-chain dehydrogenases/reductases (SDR) family.</text>
</comment>
<dbReference type="RefSeq" id="XP_044661212.1">
    <property type="nucleotide sequence ID" value="XM_044805277.1"/>
</dbReference>
<gene>
    <name evidence="4" type="ORF">CKM354_000983900</name>
</gene>
<reference evidence="4 5" key="1">
    <citation type="submission" date="2021-01" db="EMBL/GenBank/DDBJ databases">
        <title>Cercospora kikuchii MAFF 305040 whole genome shotgun sequence.</title>
        <authorList>
            <person name="Kashiwa T."/>
            <person name="Suzuki T."/>
        </authorList>
    </citation>
    <scope>NUCLEOTIDE SEQUENCE [LARGE SCALE GENOMIC DNA]</scope>
    <source>
        <strain evidence="4 5">MAFF 305040</strain>
    </source>
</reference>
<accession>A0A9P3FKK7</accession>
<dbReference type="OrthoDB" id="1933717at2759"/>